<evidence type="ECO:0000313" key="9">
    <source>
        <dbReference type="EMBL" id="RUR32700.1"/>
    </source>
</evidence>
<feature type="transmembrane region" description="Helical" evidence="7">
    <location>
        <begin position="249"/>
        <end position="270"/>
    </location>
</feature>
<accession>A0A433KSQ0</accession>
<feature type="domain" description="TRAP C4-dicarboxylate transport system permease DctM subunit" evidence="8">
    <location>
        <begin position="12"/>
        <end position="423"/>
    </location>
</feature>
<keyword evidence="3 7" id="KW-0997">Cell inner membrane</keyword>
<dbReference type="InterPro" id="IPR004681">
    <property type="entry name" value="TRAP_DctM"/>
</dbReference>
<sequence length="432" mass="46035">MDSTLIALGFVLVALITLLGSGVWVAVSLAGIGIGALAIFTPVPLGDLVIGKIWEASGAWPMTALPLFIWMGEILFRTKLSRQMFNGLAPWVGWLPGRLLHVNVLGCGIMAAVAGSSAVTAATVGRMSMAELKERKYNDRLMIGTLAGSATLGLLIPPSIVLIVYGVMAQQSVARLFMAGILPGLMLVLLFMAYIALWALFNSDKMPAREPRVSMMQRLSASLGLLPILLLIVAVIGSIYAGIATPTESATFGVIGALTIAYLTGSLSWQTFVESLLGATRIACMIAFIVASAAVLSSAFSFIGIPLYLAQMVNALELSPYMLIFVLTIFFIVLGCFLEGISILVISSAVVLPMLQSAGIDLLWFGIYAVVIIEMAQITPPVGFNLFVLQSITGRNIWQVTLAAVPFFLILCLAALILVMFPSIVTWLPSLM</sequence>
<dbReference type="Proteomes" id="UP000287023">
    <property type="component" value="Unassembled WGS sequence"/>
</dbReference>
<feature type="transmembrane region" description="Helical" evidence="7">
    <location>
        <begin position="30"/>
        <end position="50"/>
    </location>
</feature>
<dbReference type="GO" id="GO:0005886">
    <property type="term" value="C:plasma membrane"/>
    <property type="evidence" value="ECO:0007669"/>
    <property type="project" value="UniProtKB-SubCell"/>
</dbReference>
<feature type="transmembrane region" description="Helical" evidence="7">
    <location>
        <begin position="282"/>
        <end position="309"/>
    </location>
</feature>
<keyword evidence="7" id="KW-0813">Transport</keyword>
<dbReference type="OrthoDB" id="9796052at2"/>
<dbReference type="RefSeq" id="WP_127061100.1">
    <property type="nucleotide sequence ID" value="NZ_RZHF01000008.1"/>
</dbReference>
<evidence type="ECO:0000256" key="5">
    <source>
        <dbReference type="ARBA" id="ARBA00022989"/>
    </source>
</evidence>
<dbReference type="PIRSF" id="PIRSF006066">
    <property type="entry name" value="HI0050"/>
    <property type="match status" value="1"/>
</dbReference>
<comment type="caution">
    <text evidence="9">The sequence shown here is derived from an EMBL/GenBank/DDBJ whole genome shotgun (WGS) entry which is preliminary data.</text>
</comment>
<comment type="subunit">
    <text evidence="7">The complex comprises the extracytoplasmic solute receptor protein and the two transmembrane proteins.</text>
</comment>
<evidence type="ECO:0000256" key="2">
    <source>
        <dbReference type="ARBA" id="ARBA00022475"/>
    </source>
</evidence>
<keyword evidence="2" id="KW-1003">Cell membrane</keyword>
<evidence type="ECO:0000256" key="7">
    <source>
        <dbReference type="RuleBase" id="RU369079"/>
    </source>
</evidence>
<evidence type="ECO:0000259" key="8">
    <source>
        <dbReference type="Pfam" id="PF06808"/>
    </source>
</evidence>
<keyword evidence="10" id="KW-1185">Reference proteome</keyword>
<feature type="transmembrane region" description="Helical" evidence="7">
    <location>
        <begin position="358"/>
        <end position="378"/>
    </location>
</feature>
<evidence type="ECO:0000313" key="10">
    <source>
        <dbReference type="Proteomes" id="UP000287023"/>
    </source>
</evidence>
<keyword evidence="6 7" id="KW-0472">Membrane</keyword>
<keyword evidence="4 7" id="KW-0812">Transmembrane</keyword>
<keyword evidence="5 7" id="KW-1133">Transmembrane helix</keyword>
<comment type="function">
    <text evidence="7">Part of the tripartite ATP-independent periplasmic (TRAP) transport system.</text>
</comment>
<dbReference type="GO" id="GO:0022857">
    <property type="term" value="F:transmembrane transporter activity"/>
    <property type="evidence" value="ECO:0007669"/>
    <property type="project" value="UniProtKB-UniRule"/>
</dbReference>
<dbReference type="PANTHER" id="PTHR33362:SF5">
    <property type="entry name" value="C4-DICARBOXYLATE TRAP TRANSPORTER LARGE PERMEASE PROTEIN DCTM"/>
    <property type="match status" value="1"/>
</dbReference>
<comment type="similarity">
    <text evidence="7">Belongs to the TRAP transporter large permease family.</text>
</comment>
<feature type="transmembrane region" description="Helical" evidence="7">
    <location>
        <begin position="62"/>
        <end position="80"/>
    </location>
</feature>
<protein>
    <recommendedName>
        <fullName evidence="7">TRAP transporter large permease protein</fullName>
    </recommendedName>
</protein>
<feature type="transmembrane region" description="Helical" evidence="7">
    <location>
        <begin position="222"/>
        <end position="243"/>
    </location>
</feature>
<dbReference type="EMBL" id="RZHF01000008">
    <property type="protein sequence ID" value="RUR32700.1"/>
    <property type="molecule type" value="Genomic_DNA"/>
</dbReference>
<feature type="transmembrane region" description="Helical" evidence="7">
    <location>
        <begin position="143"/>
        <end position="165"/>
    </location>
</feature>
<evidence type="ECO:0000256" key="3">
    <source>
        <dbReference type="ARBA" id="ARBA00022519"/>
    </source>
</evidence>
<feature type="transmembrane region" description="Helical" evidence="7">
    <location>
        <begin position="398"/>
        <end position="428"/>
    </location>
</feature>
<dbReference type="NCBIfam" id="TIGR00786">
    <property type="entry name" value="dctM"/>
    <property type="match status" value="1"/>
</dbReference>
<comment type="subcellular location">
    <subcellularLocation>
        <location evidence="1 7">Cell inner membrane</location>
        <topology evidence="1 7">Multi-pass membrane protein</topology>
    </subcellularLocation>
</comment>
<gene>
    <name evidence="9" type="ORF">ELY38_07770</name>
</gene>
<dbReference type="PANTHER" id="PTHR33362">
    <property type="entry name" value="SIALIC ACID TRAP TRANSPORTER PERMEASE PROTEIN SIAT-RELATED"/>
    <property type="match status" value="1"/>
</dbReference>
<evidence type="ECO:0000256" key="6">
    <source>
        <dbReference type="ARBA" id="ARBA00023136"/>
    </source>
</evidence>
<proteinExistence type="inferred from homology"/>
<feature type="transmembrane region" description="Helical" evidence="7">
    <location>
        <begin position="177"/>
        <end position="201"/>
    </location>
</feature>
<evidence type="ECO:0000256" key="4">
    <source>
        <dbReference type="ARBA" id="ARBA00022692"/>
    </source>
</evidence>
<reference evidence="9 10" key="1">
    <citation type="submission" date="2018-12" db="EMBL/GenBank/DDBJ databases">
        <title>three novel Halomonas strain isolated from plants.</title>
        <authorList>
            <person name="Sun C."/>
        </authorList>
    </citation>
    <scope>NUCLEOTIDE SEQUENCE [LARGE SCALE GENOMIC DNA]</scope>
    <source>
        <strain evidence="9 10">JCM 18142</strain>
    </source>
</reference>
<organism evidence="9 10">
    <name type="scientific">Vreelandella nanhaiensis</name>
    <dbReference type="NCBI Taxonomy" id="1258546"/>
    <lineage>
        <taxon>Bacteria</taxon>
        <taxon>Pseudomonadati</taxon>
        <taxon>Pseudomonadota</taxon>
        <taxon>Gammaproteobacteria</taxon>
        <taxon>Oceanospirillales</taxon>
        <taxon>Halomonadaceae</taxon>
        <taxon>Vreelandella</taxon>
    </lineage>
</organism>
<feature type="transmembrane region" description="Helical" evidence="7">
    <location>
        <begin position="321"/>
        <end position="346"/>
    </location>
</feature>
<name>A0A433KSQ0_9GAMM</name>
<dbReference type="AlphaFoldDB" id="A0A433KSQ0"/>
<evidence type="ECO:0000256" key="1">
    <source>
        <dbReference type="ARBA" id="ARBA00004429"/>
    </source>
</evidence>
<feature type="transmembrane region" description="Helical" evidence="7">
    <location>
        <begin position="100"/>
        <end position="122"/>
    </location>
</feature>
<dbReference type="InterPro" id="IPR010656">
    <property type="entry name" value="DctM"/>
</dbReference>
<dbReference type="Pfam" id="PF06808">
    <property type="entry name" value="DctM"/>
    <property type="match status" value="1"/>
</dbReference>